<dbReference type="GeneID" id="29385093"/>
<dbReference type="EMBL" id="LKHS01000010">
    <property type="protein sequence ID" value="KQH85308.1"/>
    <property type="molecule type" value="Genomic_DNA"/>
</dbReference>
<reference evidence="1 2" key="1">
    <citation type="submission" date="2015-08" db="EMBL/GenBank/DDBJ databases">
        <title>Antibacterial properties of a collection of Vibrionaceae strains.</title>
        <authorList>
            <person name="Giubergia S."/>
        </authorList>
    </citation>
    <scope>NUCLEOTIDE SEQUENCE [LARGE SCALE GENOMIC DNA]</scope>
    <source>
        <strain evidence="1 2">S0821</strain>
    </source>
</reference>
<evidence type="ECO:0000313" key="1">
    <source>
        <dbReference type="EMBL" id="KQH85308.1"/>
    </source>
</evidence>
<gene>
    <name evidence="1" type="ORF">AMR76_12410</name>
</gene>
<proteinExistence type="predicted"/>
<name>A0A0Q2XXS8_VIBFU</name>
<dbReference type="OrthoDB" id="5883481at2"/>
<accession>A0A0Q2XXS8</accession>
<comment type="caution">
    <text evidence="1">The sequence shown here is derived from an EMBL/GenBank/DDBJ whole genome shotgun (WGS) entry which is preliminary data.</text>
</comment>
<dbReference type="AlphaFoldDB" id="A0A0Q2XXS8"/>
<organism evidence="1 2">
    <name type="scientific">Vibrio furnissii</name>
    <dbReference type="NCBI Taxonomy" id="29494"/>
    <lineage>
        <taxon>Bacteria</taxon>
        <taxon>Pseudomonadati</taxon>
        <taxon>Pseudomonadota</taxon>
        <taxon>Gammaproteobacteria</taxon>
        <taxon>Vibrionales</taxon>
        <taxon>Vibrionaceae</taxon>
        <taxon>Vibrio</taxon>
    </lineage>
</organism>
<evidence type="ECO:0000313" key="2">
    <source>
        <dbReference type="Proteomes" id="UP000051221"/>
    </source>
</evidence>
<dbReference type="RefSeq" id="WP_055466259.1">
    <property type="nucleotide sequence ID" value="NZ_CP046795.1"/>
</dbReference>
<sequence length="95" mass="11209">MLICDDTRQFIIATIDDMQTRLSDDKPVCARLQLTNDWLKLWIDYQYWDMVFHLERPVEGMLATSELNIFAFTAEHIADALIRDLEEKVDVTEDE</sequence>
<dbReference type="InParanoid" id="A0A0Q2XXS8"/>
<keyword evidence="2" id="KW-1185">Reference proteome</keyword>
<protein>
    <submittedName>
        <fullName evidence="1">Uncharacterized protein</fullName>
    </submittedName>
</protein>
<dbReference type="Proteomes" id="UP000051221">
    <property type="component" value="Unassembled WGS sequence"/>
</dbReference>